<dbReference type="Gene3D" id="1.25.40.290">
    <property type="entry name" value="ARM repeat domains"/>
    <property type="match status" value="1"/>
</dbReference>
<dbReference type="PANTHER" id="PTHR34070:SF1">
    <property type="entry name" value="DNA ALKYLATION REPAIR PROTEIN"/>
    <property type="match status" value="1"/>
</dbReference>
<dbReference type="SUPFAM" id="SSF48371">
    <property type="entry name" value="ARM repeat"/>
    <property type="match status" value="1"/>
</dbReference>
<dbReference type="PANTHER" id="PTHR34070">
    <property type="entry name" value="ARMADILLO-TYPE FOLD"/>
    <property type="match status" value="1"/>
</dbReference>
<dbReference type="Pfam" id="PF08713">
    <property type="entry name" value="DNA_alkylation"/>
    <property type="match status" value="1"/>
</dbReference>
<organism evidence="1 2">
    <name type="scientific">Latilactobacillus graminis DSM 20719</name>
    <dbReference type="NCBI Taxonomy" id="1423752"/>
    <lineage>
        <taxon>Bacteria</taxon>
        <taxon>Bacillati</taxon>
        <taxon>Bacillota</taxon>
        <taxon>Bacilli</taxon>
        <taxon>Lactobacillales</taxon>
        <taxon>Lactobacillaceae</taxon>
        <taxon>Latilactobacillus</taxon>
    </lineage>
</organism>
<proteinExistence type="predicted"/>
<dbReference type="Gene3D" id="1.20.1660.10">
    <property type="entry name" value="Hypothetical protein (EF3068)"/>
    <property type="match status" value="1"/>
</dbReference>
<dbReference type="Proteomes" id="UP000050823">
    <property type="component" value="Unassembled WGS sequence"/>
</dbReference>
<dbReference type="InterPro" id="IPR016024">
    <property type="entry name" value="ARM-type_fold"/>
</dbReference>
<evidence type="ECO:0000313" key="1">
    <source>
        <dbReference type="EMBL" id="KRM24183.1"/>
    </source>
</evidence>
<name>A0AA89I3B0_9LACO</name>
<dbReference type="AlphaFoldDB" id="A0AA89I3B0"/>
<evidence type="ECO:0008006" key="3">
    <source>
        <dbReference type="Google" id="ProtNLM"/>
    </source>
</evidence>
<dbReference type="EMBL" id="AYZB01000003">
    <property type="protein sequence ID" value="KRM24183.1"/>
    <property type="molecule type" value="Genomic_DNA"/>
</dbReference>
<sequence>MMKYMNFKLPTYPENQTAMKKYMQSQFEFNGVRAPERHLIERQLWQSVKQFEPSRLMQLIDELYQQSTREYQYVAIDLALRAVRRWRRADLEHLMILIVQKSWWDSIDEWRKVFSAYVKYRPDEFDWVSHLFLGADNFWLRRIAITLQLSFYDQTDVGFLVEAITADIDTDEFFIQKAIGWALRNYGKVNPNWVVAFVASHDLMTFAQREALKNIKK</sequence>
<accession>A0AA89I3B0</accession>
<reference evidence="1 2" key="1">
    <citation type="journal article" date="2015" name="Genome Announc.">
        <title>Expanding the biotechnology potential of lactobacilli through comparative genomics of 213 strains and associated genera.</title>
        <authorList>
            <person name="Sun Z."/>
            <person name="Harris H.M."/>
            <person name="McCann A."/>
            <person name="Guo C."/>
            <person name="Argimon S."/>
            <person name="Zhang W."/>
            <person name="Yang X."/>
            <person name="Jeffery I.B."/>
            <person name="Cooney J.C."/>
            <person name="Kagawa T.F."/>
            <person name="Liu W."/>
            <person name="Song Y."/>
            <person name="Salvetti E."/>
            <person name="Wrobel A."/>
            <person name="Rasinkangas P."/>
            <person name="Parkhill J."/>
            <person name="Rea M.C."/>
            <person name="O'Sullivan O."/>
            <person name="Ritari J."/>
            <person name="Douillard F.P."/>
            <person name="Paul Ross R."/>
            <person name="Yang R."/>
            <person name="Briner A.E."/>
            <person name="Felis G.E."/>
            <person name="de Vos W.M."/>
            <person name="Barrangou R."/>
            <person name="Klaenhammer T.R."/>
            <person name="Caufield P.W."/>
            <person name="Cui Y."/>
            <person name="Zhang H."/>
            <person name="O'Toole P.W."/>
        </authorList>
    </citation>
    <scope>NUCLEOTIDE SEQUENCE [LARGE SCALE GENOMIC DNA]</scope>
    <source>
        <strain evidence="1 2">DSM 20719</strain>
    </source>
</reference>
<gene>
    <name evidence="1" type="ORF">FC90_GL000659</name>
</gene>
<dbReference type="InterPro" id="IPR014825">
    <property type="entry name" value="DNA_alkylation"/>
</dbReference>
<dbReference type="CDD" id="cd07064">
    <property type="entry name" value="AlkD_like_1"/>
    <property type="match status" value="1"/>
</dbReference>
<evidence type="ECO:0000313" key="2">
    <source>
        <dbReference type="Proteomes" id="UP000050823"/>
    </source>
</evidence>
<comment type="caution">
    <text evidence="1">The sequence shown here is derived from an EMBL/GenBank/DDBJ whole genome shotgun (WGS) entry which is preliminary data.</text>
</comment>
<protein>
    <recommendedName>
        <fullName evidence="3">3-methyladenine DNA glycosylase AlkD</fullName>
    </recommendedName>
</protein>